<dbReference type="Pfam" id="PF09348">
    <property type="entry name" value="DUF1990"/>
    <property type="match status" value="1"/>
</dbReference>
<dbReference type="EMBL" id="CADCVL010000140">
    <property type="protein sequence ID" value="CAA9471803.1"/>
    <property type="molecule type" value="Genomic_DNA"/>
</dbReference>
<protein>
    <recommendedName>
        <fullName evidence="1">DUF1990 domain-containing protein</fullName>
    </recommendedName>
</protein>
<accession>A0A6J4RKP6</accession>
<gene>
    <name evidence="2" type="ORF">AVDCRST_MAG65-822</name>
</gene>
<dbReference type="InterPro" id="IPR018960">
    <property type="entry name" value="DUF1990"/>
</dbReference>
<name>A0A6J4RKP6_9ACTN</name>
<dbReference type="AlphaFoldDB" id="A0A6J4RKP6"/>
<evidence type="ECO:0000259" key="1">
    <source>
        <dbReference type="Pfam" id="PF09348"/>
    </source>
</evidence>
<feature type="domain" description="DUF1990" evidence="1">
    <location>
        <begin position="120"/>
        <end position="205"/>
    </location>
</feature>
<sequence>MSSLATLPAHLRAPRSRKVNLLAKWPLGLSLTSWRYMWRITPLHRHEEAGDPVVDAAPALPDWLDTDFLQDADAGVGPLFHRHYAASVRDSDVAPEELMATLTADLDSMAPSEMVSFDKVRGSAERMRRNDEYVVRMPAPWDGPVRVVDVTPTSFWLVTLAGHIEAGQIQFRALSRDGLLRFEIESWARNGDKLAALLYDRLRMTKEVQLHMWTSVLERIARMAGGRLAGGVEIATRRVAA</sequence>
<proteinExistence type="predicted"/>
<organism evidence="2">
    <name type="scientific">uncultured Solirubrobacteraceae bacterium</name>
    <dbReference type="NCBI Taxonomy" id="1162706"/>
    <lineage>
        <taxon>Bacteria</taxon>
        <taxon>Bacillati</taxon>
        <taxon>Actinomycetota</taxon>
        <taxon>Thermoleophilia</taxon>
        <taxon>Solirubrobacterales</taxon>
        <taxon>Solirubrobacteraceae</taxon>
        <taxon>environmental samples</taxon>
    </lineage>
</organism>
<reference evidence="2" key="1">
    <citation type="submission" date="2020-02" db="EMBL/GenBank/DDBJ databases">
        <authorList>
            <person name="Meier V. D."/>
        </authorList>
    </citation>
    <scope>NUCLEOTIDE SEQUENCE</scope>
    <source>
        <strain evidence="2">AVDCRST_MAG65</strain>
    </source>
</reference>
<evidence type="ECO:0000313" key="2">
    <source>
        <dbReference type="EMBL" id="CAA9471803.1"/>
    </source>
</evidence>